<keyword evidence="1" id="KW-0472">Membrane</keyword>
<evidence type="ECO:0000313" key="4">
    <source>
        <dbReference type="Proteomes" id="UP000028721"/>
    </source>
</evidence>
<dbReference type="GeneID" id="75282265"/>
<accession>A0A7G2JQS4</accession>
<feature type="transmembrane region" description="Helical" evidence="1">
    <location>
        <begin position="9"/>
        <end position="28"/>
    </location>
</feature>
<dbReference type="Proteomes" id="UP000262210">
    <property type="component" value="Unassembled WGS sequence"/>
</dbReference>
<evidence type="ECO:0000313" key="2">
    <source>
        <dbReference type="EMBL" id="HCK01683.1"/>
    </source>
</evidence>
<dbReference type="EMBL" id="DPSM01000022">
    <property type="protein sequence ID" value="HCK01683.1"/>
    <property type="molecule type" value="Genomic_DNA"/>
</dbReference>
<organism evidence="2 5">
    <name type="scientific">Serratia grimesii</name>
    <dbReference type="NCBI Taxonomy" id="82995"/>
    <lineage>
        <taxon>Bacteria</taxon>
        <taxon>Pseudomonadati</taxon>
        <taxon>Pseudomonadota</taxon>
        <taxon>Gammaproteobacteria</taxon>
        <taxon>Enterobacterales</taxon>
        <taxon>Yersiniaceae</taxon>
        <taxon>Serratia</taxon>
    </lineage>
</organism>
<evidence type="ECO:0008006" key="6">
    <source>
        <dbReference type="Google" id="ProtNLM"/>
    </source>
</evidence>
<evidence type="ECO:0000313" key="5">
    <source>
        <dbReference type="Proteomes" id="UP000262210"/>
    </source>
</evidence>
<gene>
    <name evidence="3" type="ORF">CR62_01245</name>
    <name evidence="2" type="ORF">DHV72_16935</name>
</gene>
<sequence>MKQERRKRLAQVAGISFAVYLITHIGEFHFPNSLIKACFASIIITLLYAFLSSHFWKKYVLKLKDYQ</sequence>
<reference evidence="3 4" key="1">
    <citation type="submission" date="2014-03" db="EMBL/GenBank/DDBJ databases">
        <title>Draft genome sequence of the Serratia grimesii strain a2.</title>
        <authorList>
            <person name="Toymentseva A."/>
            <person name="Kazakov S."/>
            <person name="Giliazeva A."/>
            <person name="Ismagilova R."/>
            <person name="Shah R."/>
            <person name="Sharipova M."/>
            <person name="Khaitlina S."/>
            <person name="Mardanova A."/>
        </authorList>
    </citation>
    <scope>NUCLEOTIDE SEQUENCE [LARGE SCALE GENOMIC DNA]</scope>
    <source>
        <strain evidence="3 4">A2</strain>
    </source>
</reference>
<evidence type="ECO:0000313" key="3">
    <source>
        <dbReference type="EMBL" id="KFB90416.1"/>
    </source>
</evidence>
<keyword evidence="1" id="KW-0812">Transmembrane</keyword>
<name>A0A7G2JQS4_9GAMM</name>
<dbReference type="RefSeq" id="WP_037415360.1">
    <property type="nucleotide sequence ID" value="NZ_CAMIQM010000002.1"/>
</dbReference>
<comment type="caution">
    <text evidence="2">The sequence shown here is derived from an EMBL/GenBank/DDBJ whole genome shotgun (WGS) entry which is preliminary data.</text>
</comment>
<reference evidence="2 5" key="2">
    <citation type="journal article" date="2018" name="Nat. Biotechnol.">
        <title>A standardized bacterial taxonomy based on genome phylogeny substantially revises the tree of life.</title>
        <authorList>
            <person name="Parks D.H."/>
            <person name="Chuvochina M."/>
            <person name="Waite D.W."/>
            <person name="Rinke C."/>
            <person name="Skarshewski A."/>
            <person name="Chaumeil P.A."/>
            <person name="Hugenholtz P."/>
        </authorList>
    </citation>
    <scope>NUCLEOTIDE SEQUENCE [LARGE SCALE GENOMIC DNA]</scope>
    <source>
        <strain evidence="2">UBA11264</strain>
    </source>
</reference>
<dbReference type="EMBL" id="JGVP01000001">
    <property type="protein sequence ID" value="KFB90416.1"/>
    <property type="molecule type" value="Genomic_DNA"/>
</dbReference>
<dbReference type="AlphaFoldDB" id="A0A7G2JQS4"/>
<evidence type="ECO:0000256" key="1">
    <source>
        <dbReference type="SAM" id="Phobius"/>
    </source>
</evidence>
<feature type="transmembrane region" description="Helical" evidence="1">
    <location>
        <begin position="34"/>
        <end position="56"/>
    </location>
</feature>
<keyword evidence="1" id="KW-1133">Transmembrane helix</keyword>
<protein>
    <recommendedName>
        <fullName evidence="6">Inner membrane protein YbaN</fullName>
    </recommendedName>
</protein>
<proteinExistence type="predicted"/>
<keyword evidence="4" id="KW-1185">Reference proteome</keyword>
<dbReference type="Proteomes" id="UP000028721">
    <property type="component" value="Unassembled WGS sequence"/>
</dbReference>